<proteinExistence type="predicted"/>
<evidence type="ECO:0000313" key="1">
    <source>
        <dbReference type="EMBL" id="KAL0010646.1"/>
    </source>
</evidence>
<accession>A0AAW2DJQ4</accession>
<dbReference type="InterPro" id="IPR010417">
    <property type="entry name" value="Embryo-specific_ATS3"/>
</dbReference>
<gene>
    <name evidence="1" type="ORF">SO802_005754</name>
</gene>
<reference evidence="1 2" key="1">
    <citation type="submission" date="2024-01" db="EMBL/GenBank/DDBJ databases">
        <title>A telomere-to-telomere, gap-free genome of sweet tea (Lithocarpus litseifolius).</title>
        <authorList>
            <person name="Zhou J."/>
        </authorList>
    </citation>
    <scope>NUCLEOTIDE SEQUENCE [LARGE SCALE GENOMIC DNA]</scope>
    <source>
        <strain evidence="1">Zhou-2022a</strain>
        <tissue evidence="1">Leaf</tissue>
    </source>
</reference>
<keyword evidence="2" id="KW-1185">Reference proteome</keyword>
<evidence type="ECO:0000313" key="2">
    <source>
        <dbReference type="Proteomes" id="UP001459277"/>
    </source>
</evidence>
<dbReference type="Proteomes" id="UP001459277">
    <property type="component" value="Unassembled WGS sequence"/>
</dbReference>
<dbReference type="AlphaFoldDB" id="A0AAW2DJQ4"/>
<dbReference type="Gene3D" id="2.60.60.20">
    <property type="entry name" value="PLAT/LH2 domain"/>
    <property type="match status" value="1"/>
</dbReference>
<organism evidence="1 2">
    <name type="scientific">Lithocarpus litseifolius</name>
    <dbReference type="NCBI Taxonomy" id="425828"/>
    <lineage>
        <taxon>Eukaryota</taxon>
        <taxon>Viridiplantae</taxon>
        <taxon>Streptophyta</taxon>
        <taxon>Embryophyta</taxon>
        <taxon>Tracheophyta</taxon>
        <taxon>Spermatophyta</taxon>
        <taxon>Magnoliopsida</taxon>
        <taxon>eudicotyledons</taxon>
        <taxon>Gunneridae</taxon>
        <taxon>Pentapetalae</taxon>
        <taxon>rosids</taxon>
        <taxon>fabids</taxon>
        <taxon>Fagales</taxon>
        <taxon>Fagaceae</taxon>
        <taxon>Lithocarpus</taxon>
    </lineage>
</organism>
<name>A0AAW2DJQ4_9ROSI</name>
<sequence length="266" mass="30831">MIEDIAIEGGFTRGVAKVGFEDLRSSVSWEIRNSADHGRCRGRNGISFKPTMSWLKRQFTSTWSYMTSNEWRKTLSNLYDRIFQRSYFSSHRYTWDMAHRNLEEMVKAVTFLLFLAFLFTFSQAKSIIPQPQQFRSFKINNTQNVKSCSYTVSITTSCSSTKYTRDQISLAFGDAYGNQVYAPRLDDPSTGTFERCSRDTFQILGPCSYQICYVYLYRSGFDGWMPEKVTIYGYNTKSATFYYNTYIPNDVWYGFNLCDGASVSTM</sequence>
<dbReference type="CDD" id="cd00113">
    <property type="entry name" value="PLAT"/>
    <property type="match status" value="1"/>
</dbReference>
<dbReference type="Pfam" id="PF06232">
    <property type="entry name" value="ATS3"/>
    <property type="match status" value="1"/>
</dbReference>
<dbReference type="PANTHER" id="PTHR31718:SF31">
    <property type="entry name" value="OS01G0172800 PROTEIN"/>
    <property type="match status" value="1"/>
</dbReference>
<dbReference type="EMBL" id="JAZDWU010000002">
    <property type="protein sequence ID" value="KAL0010646.1"/>
    <property type="molecule type" value="Genomic_DNA"/>
</dbReference>
<dbReference type="PANTHER" id="PTHR31718">
    <property type="entry name" value="PLAT DOMAIN-CONTAINING PROTEIN"/>
    <property type="match status" value="1"/>
</dbReference>
<dbReference type="InterPro" id="IPR036392">
    <property type="entry name" value="PLAT/LH2_dom_sf"/>
</dbReference>
<dbReference type="SUPFAM" id="SSF49723">
    <property type="entry name" value="Lipase/lipooxygenase domain (PLAT/LH2 domain)"/>
    <property type="match status" value="1"/>
</dbReference>
<protein>
    <submittedName>
        <fullName evidence="1">Uncharacterized protein</fullName>
    </submittedName>
</protein>
<comment type="caution">
    <text evidence="1">The sequence shown here is derived from an EMBL/GenBank/DDBJ whole genome shotgun (WGS) entry which is preliminary data.</text>
</comment>